<dbReference type="AlphaFoldDB" id="A0A4Z1G4A3"/>
<gene>
    <name evidence="1" type="ORF">BPAE_0006g00800</name>
</gene>
<comment type="caution">
    <text evidence="1">The sequence shown here is derived from an EMBL/GenBank/DDBJ whole genome shotgun (WGS) entry which is preliminary data.</text>
</comment>
<accession>A0A4Z1G4A3</accession>
<dbReference type="Proteomes" id="UP000297910">
    <property type="component" value="Unassembled WGS sequence"/>
</dbReference>
<proteinExistence type="predicted"/>
<evidence type="ECO:0000313" key="2">
    <source>
        <dbReference type="Proteomes" id="UP000297910"/>
    </source>
</evidence>
<protein>
    <submittedName>
        <fullName evidence="1">Uncharacterized protein</fullName>
    </submittedName>
</protein>
<keyword evidence="2" id="KW-1185">Reference proteome</keyword>
<dbReference type="EMBL" id="PQXI01000006">
    <property type="protein sequence ID" value="TGO30340.1"/>
    <property type="molecule type" value="Genomic_DNA"/>
</dbReference>
<organism evidence="1 2">
    <name type="scientific">Botrytis paeoniae</name>
    <dbReference type="NCBI Taxonomy" id="278948"/>
    <lineage>
        <taxon>Eukaryota</taxon>
        <taxon>Fungi</taxon>
        <taxon>Dikarya</taxon>
        <taxon>Ascomycota</taxon>
        <taxon>Pezizomycotina</taxon>
        <taxon>Leotiomycetes</taxon>
        <taxon>Helotiales</taxon>
        <taxon>Sclerotiniaceae</taxon>
        <taxon>Botrytis</taxon>
    </lineage>
</organism>
<evidence type="ECO:0000313" key="1">
    <source>
        <dbReference type="EMBL" id="TGO30340.1"/>
    </source>
</evidence>
<name>A0A4Z1G4A3_9HELO</name>
<sequence length="117" mass="12719">MAKVAIKFTQVKNISSALTPRAQESWDTQSDLPFVHPDDGPAKLLWNFVTQLIEEKHNCSATCVLIQSIAVTFSVGRIGMVECQFVDPVALGWKLKELGGGASMVEVFHVVYGIVGA</sequence>
<reference evidence="1 2" key="1">
    <citation type="submission" date="2017-12" db="EMBL/GenBank/DDBJ databases">
        <title>Comparative genomics of Botrytis spp.</title>
        <authorList>
            <person name="Valero-Jimenez C.A."/>
            <person name="Tapia P."/>
            <person name="Veloso J."/>
            <person name="Silva-Moreno E."/>
            <person name="Staats M."/>
            <person name="Valdes J.H."/>
            <person name="Van Kan J.A.L."/>
        </authorList>
    </citation>
    <scope>NUCLEOTIDE SEQUENCE [LARGE SCALE GENOMIC DNA]</scope>
    <source>
        <strain evidence="1 2">Bp0003</strain>
    </source>
</reference>